<keyword evidence="13" id="KW-0862">Zinc</keyword>
<dbReference type="CDD" id="cd16450">
    <property type="entry name" value="mRING-C3HGC3_RFWD3"/>
    <property type="match status" value="1"/>
</dbReference>
<dbReference type="InterPro" id="IPR015943">
    <property type="entry name" value="WD40/YVTN_repeat-like_dom_sf"/>
</dbReference>
<dbReference type="InterPro" id="IPR001841">
    <property type="entry name" value="Znf_RING"/>
</dbReference>
<keyword evidence="11 16" id="KW-0863">Zinc-finger</keyword>
<dbReference type="Gene3D" id="2.130.10.10">
    <property type="entry name" value="YVTN repeat-like/Quinoprotein amine dehydrogenase"/>
    <property type="match status" value="1"/>
</dbReference>
<evidence type="ECO:0000256" key="17">
    <source>
        <dbReference type="SAM" id="Coils"/>
    </source>
</evidence>
<keyword evidence="7" id="KW-0853">WD repeat</keyword>
<dbReference type="EC" id="2.3.2.27" evidence="5"/>
<organism evidence="20 21">
    <name type="scientific">Pyrocoelia pectoralis</name>
    <dbReference type="NCBI Taxonomy" id="417401"/>
    <lineage>
        <taxon>Eukaryota</taxon>
        <taxon>Metazoa</taxon>
        <taxon>Ecdysozoa</taxon>
        <taxon>Arthropoda</taxon>
        <taxon>Hexapoda</taxon>
        <taxon>Insecta</taxon>
        <taxon>Pterygota</taxon>
        <taxon>Neoptera</taxon>
        <taxon>Endopterygota</taxon>
        <taxon>Coleoptera</taxon>
        <taxon>Polyphaga</taxon>
        <taxon>Elateriformia</taxon>
        <taxon>Elateroidea</taxon>
        <taxon>Lampyridae</taxon>
        <taxon>Lampyrinae</taxon>
        <taxon>Pyrocoelia</taxon>
    </lineage>
</organism>
<dbReference type="InterPro" id="IPR013083">
    <property type="entry name" value="Znf_RING/FYVE/PHD"/>
</dbReference>
<name>A0AAN7VB64_9COLE</name>
<dbReference type="Gene3D" id="3.30.40.10">
    <property type="entry name" value="Zinc/RING finger domain, C3HC4 (zinc finger)"/>
    <property type="match status" value="1"/>
</dbReference>
<dbReference type="GO" id="GO:0016605">
    <property type="term" value="C:PML body"/>
    <property type="evidence" value="ECO:0007669"/>
    <property type="project" value="UniProtKB-SubCell"/>
</dbReference>
<keyword evidence="11 16" id="KW-0479">Metal-binding</keyword>
<comment type="caution">
    <text evidence="20">The sequence shown here is derived from an EMBL/GenBank/DDBJ whole genome shotgun (WGS) entry which is preliminary data.</text>
</comment>
<keyword evidence="10" id="KW-0227">DNA damage</keyword>
<dbReference type="InterPro" id="IPR037381">
    <property type="entry name" value="RFWD3"/>
</dbReference>
<comment type="subcellular location">
    <subcellularLocation>
        <location evidence="3">Cytoplasm</location>
    </subcellularLocation>
    <subcellularLocation>
        <location evidence="2">Nucleus</location>
        <location evidence="2">PML body</location>
    </subcellularLocation>
</comment>
<proteinExistence type="predicted"/>
<evidence type="ECO:0000256" key="18">
    <source>
        <dbReference type="SAM" id="MobiDB-lite"/>
    </source>
</evidence>
<feature type="compositionally biased region" description="Low complexity" evidence="18">
    <location>
        <begin position="45"/>
        <end position="54"/>
    </location>
</feature>
<evidence type="ECO:0000256" key="11">
    <source>
        <dbReference type="ARBA" id="ARBA00022771"/>
    </source>
</evidence>
<dbReference type="PROSITE" id="PS50089">
    <property type="entry name" value="ZF_RING_2"/>
    <property type="match status" value="1"/>
</dbReference>
<evidence type="ECO:0000256" key="5">
    <source>
        <dbReference type="ARBA" id="ARBA00012483"/>
    </source>
</evidence>
<evidence type="ECO:0000256" key="9">
    <source>
        <dbReference type="ARBA" id="ARBA00022737"/>
    </source>
</evidence>
<evidence type="ECO:0000256" key="10">
    <source>
        <dbReference type="ARBA" id="ARBA00022763"/>
    </source>
</evidence>
<dbReference type="Pfam" id="PF13639">
    <property type="entry name" value="zf-RING_2"/>
    <property type="match status" value="1"/>
</dbReference>
<reference evidence="20 21" key="1">
    <citation type="journal article" date="2024" name="Insects">
        <title>An Improved Chromosome-Level Genome Assembly of the Firefly Pyrocoelia pectoralis.</title>
        <authorList>
            <person name="Fu X."/>
            <person name="Meyer-Rochow V.B."/>
            <person name="Ballantyne L."/>
            <person name="Zhu X."/>
        </authorList>
    </citation>
    <scope>NUCLEOTIDE SEQUENCE [LARGE SCALE GENOMIC DNA]</scope>
    <source>
        <strain evidence="20">XCY_ONT2</strain>
    </source>
</reference>
<dbReference type="SUPFAM" id="SSF50978">
    <property type="entry name" value="WD40 repeat-like"/>
    <property type="match status" value="1"/>
</dbReference>
<keyword evidence="12" id="KW-0833">Ubl conjugation pathway</keyword>
<dbReference type="SUPFAM" id="SSF57850">
    <property type="entry name" value="RING/U-box"/>
    <property type="match status" value="1"/>
</dbReference>
<comment type="pathway">
    <text evidence="4">Protein modification; protein ubiquitination.</text>
</comment>
<evidence type="ECO:0000256" key="4">
    <source>
        <dbReference type="ARBA" id="ARBA00004906"/>
    </source>
</evidence>
<evidence type="ECO:0000256" key="12">
    <source>
        <dbReference type="ARBA" id="ARBA00022786"/>
    </source>
</evidence>
<keyword evidence="17" id="KW-0175">Coiled coil</keyword>
<evidence type="ECO:0000256" key="13">
    <source>
        <dbReference type="ARBA" id="ARBA00022833"/>
    </source>
</evidence>
<dbReference type="Pfam" id="PF23419">
    <property type="entry name" value="WD40_RFWD3"/>
    <property type="match status" value="1"/>
</dbReference>
<comment type="catalytic activity">
    <reaction evidence="1">
        <text>S-ubiquitinyl-[E2 ubiquitin-conjugating enzyme]-L-cysteine + [acceptor protein]-L-lysine = [E2 ubiquitin-conjugating enzyme]-L-cysteine + N(6)-ubiquitinyl-[acceptor protein]-L-lysine.</text>
        <dbReference type="EC" id="2.3.2.27"/>
    </reaction>
</comment>
<evidence type="ECO:0000256" key="2">
    <source>
        <dbReference type="ARBA" id="ARBA00004322"/>
    </source>
</evidence>
<evidence type="ECO:0000313" key="21">
    <source>
        <dbReference type="Proteomes" id="UP001329430"/>
    </source>
</evidence>
<dbReference type="GO" id="GO:0005737">
    <property type="term" value="C:cytoplasm"/>
    <property type="evidence" value="ECO:0007669"/>
    <property type="project" value="UniProtKB-SubCell"/>
</dbReference>
<evidence type="ECO:0000256" key="16">
    <source>
        <dbReference type="PROSITE-ProRule" id="PRU00175"/>
    </source>
</evidence>
<gene>
    <name evidence="20" type="ORF">RI129_009136</name>
</gene>
<dbReference type="GO" id="GO:0036297">
    <property type="term" value="P:interstrand cross-link repair"/>
    <property type="evidence" value="ECO:0007669"/>
    <property type="project" value="InterPro"/>
</dbReference>
<evidence type="ECO:0000256" key="3">
    <source>
        <dbReference type="ARBA" id="ARBA00004496"/>
    </source>
</evidence>
<evidence type="ECO:0000313" key="20">
    <source>
        <dbReference type="EMBL" id="KAK5642969.1"/>
    </source>
</evidence>
<keyword evidence="15" id="KW-0539">Nucleus</keyword>
<feature type="region of interest" description="Disordered" evidence="18">
    <location>
        <begin position="1"/>
        <end position="54"/>
    </location>
</feature>
<keyword evidence="21" id="KW-1185">Reference proteome</keyword>
<dbReference type="AlphaFoldDB" id="A0AAN7VB64"/>
<dbReference type="InterPro" id="IPR036322">
    <property type="entry name" value="WD40_repeat_dom_sf"/>
</dbReference>
<sequence length="529" mass="59422">MENCQETINDDSEMKPTTSTNMDSADNSSPSTSENVKPSTKEESQSNSNMNQYQQEDDEGRLCPICLESWTNAGDHRVCCLKCGHVFGYCCIERWFSTQKNKSCPSCKERSSNKHIWFIYAKNLAPMKGDHLEEARKDILCAIEERDKVEVELQKALSREETLKKEVLELAQKTQFLHRKVQLKQQFCQPTLGISSNSSCKLCLDKSLQLSDEPGCRVLDYFSKGHIIVASVKSSNSLFPGFGARQLDLSASKPTTYIPLHSKSIRDMKFNTDNPSLLSVSLDKTAKIVNTSPLSAPVVIYNSESPLWSCCWDSNNSNYVYIGQQEGSIVKIDIRQSNKPITVLEVPGDRSPVLSIVSIPANSNRSMPGGGVISCKLNSLWAFENTNEEYVRHRLSLEGPFISMAYQHFTKDFLVSSRPNSKYSYSRHYLWQLDNTTGSLSCNVTQTIKGSTVQSYLSRSCFITRNFNSYIAAHNESDQCLCLWDVKTGNKACSTAARDPILDICGVSFNNNNFIVSLTEKKIAFHKLF</sequence>
<evidence type="ECO:0000259" key="19">
    <source>
        <dbReference type="PROSITE" id="PS50089"/>
    </source>
</evidence>
<keyword evidence="8" id="KW-0808">Transferase</keyword>
<keyword evidence="14" id="KW-0234">DNA repair</keyword>
<dbReference type="EMBL" id="JAVRBK010000006">
    <property type="protein sequence ID" value="KAK5642969.1"/>
    <property type="molecule type" value="Genomic_DNA"/>
</dbReference>
<dbReference type="GO" id="GO:0061630">
    <property type="term" value="F:ubiquitin protein ligase activity"/>
    <property type="evidence" value="ECO:0007669"/>
    <property type="project" value="UniProtKB-EC"/>
</dbReference>
<evidence type="ECO:0000256" key="6">
    <source>
        <dbReference type="ARBA" id="ARBA00022490"/>
    </source>
</evidence>
<keyword evidence="6" id="KW-0963">Cytoplasm</keyword>
<dbReference type="InterPro" id="IPR056527">
    <property type="entry name" value="WD40_RFWD3"/>
</dbReference>
<feature type="compositionally biased region" description="Polar residues" evidence="18">
    <location>
        <begin position="15"/>
        <end position="38"/>
    </location>
</feature>
<evidence type="ECO:0000256" key="8">
    <source>
        <dbReference type="ARBA" id="ARBA00022679"/>
    </source>
</evidence>
<evidence type="ECO:0000256" key="7">
    <source>
        <dbReference type="ARBA" id="ARBA00022574"/>
    </source>
</evidence>
<evidence type="ECO:0000256" key="15">
    <source>
        <dbReference type="ARBA" id="ARBA00023242"/>
    </source>
</evidence>
<dbReference type="SMART" id="SM00320">
    <property type="entry name" value="WD40"/>
    <property type="match status" value="2"/>
</dbReference>
<feature type="domain" description="RING-type" evidence="19">
    <location>
        <begin position="63"/>
        <end position="108"/>
    </location>
</feature>
<dbReference type="Proteomes" id="UP001329430">
    <property type="component" value="Chromosome 6"/>
</dbReference>
<dbReference type="PANTHER" id="PTHR16047">
    <property type="entry name" value="RFWD3 PROTEIN"/>
    <property type="match status" value="1"/>
</dbReference>
<keyword evidence="9" id="KW-0677">Repeat</keyword>
<dbReference type="InterPro" id="IPR001680">
    <property type="entry name" value="WD40_rpt"/>
</dbReference>
<dbReference type="PANTHER" id="PTHR16047:SF7">
    <property type="entry name" value="E3 UBIQUITIN-PROTEIN LIGASE RFWD3"/>
    <property type="match status" value="1"/>
</dbReference>
<feature type="coiled-coil region" evidence="17">
    <location>
        <begin position="132"/>
        <end position="173"/>
    </location>
</feature>
<dbReference type="SMART" id="SM00184">
    <property type="entry name" value="RING"/>
    <property type="match status" value="1"/>
</dbReference>
<protein>
    <recommendedName>
        <fullName evidence="5">RING-type E3 ubiquitin transferase</fullName>
        <ecNumber evidence="5">2.3.2.27</ecNumber>
    </recommendedName>
</protein>
<evidence type="ECO:0000256" key="1">
    <source>
        <dbReference type="ARBA" id="ARBA00000900"/>
    </source>
</evidence>
<dbReference type="GO" id="GO:0016567">
    <property type="term" value="P:protein ubiquitination"/>
    <property type="evidence" value="ECO:0007669"/>
    <property type="project" value="InterPro"/>
</dbReference>
<dbReference type="GO" id="GO:0008270">
    <property type="term" value="F:zinc ion binding"/>
    <property type="evidence" value="ECO:0007669"/>
    <property type="project" value="UniProtKB-KW"/>
</dbReference>
<accession>A0AAN7VB64</accession>
<evidence type="ECO:0000256" key="14">
    <source>
        <dbReference type="ARBA" id="ARBA00023204"/>
    </source>
</evidence>